<gene>
    <name evidence="1" type="ORF">RPERSI_LOCUS12857</name>
</gene>
<evidence type="ECO:0000313" key="1">
    <source>
        <dbReference type="EMBL" id="CAG8737978.1"/>
    </source>
</evidence>
<accession>A0ACA9Q534</accession>
<comment type="caution">
    <text evidence="1">The sequence shown here is derived from an EMBL/GenBank/DDBJ whole genome shotgun (WGS) entry which is preliminary data.</text>
</comment>
<organism evidence="1 2">
    <name type="scientific">Racocetra persica</name>
    <dbReference type="NCBI Taxonomy" id="160502"/>
    <lineage>
        <taxon>Eukaryota</taxon>
        <taxon>Fungi</taxon>
        <taxon>Fungi incertae sedis</taxon>
        <taxon>Mucoromycota</taxon>
        <taxon>Glomeromycotina</taxon>
        <taxon>Glomeromycetes</taxon>
        <taxon>Diversisporales</taxon>
        <taxon>Gigasporaceae</taxon>
        <taxon>Racocetra</taxon>
    </lineage>
</organism>
<evidence type="ECO:0000313" key="2">
    <source>
        <dbReference type="Proteomes" id="UP000789920"/>
    </source>
</evidence>
<reference evidence="1" key="1">
    <citation type="submission" date="2021-06" db="EMBL/GenBank/DDBJ databases">
        <authorList>
            <person name="Kallberg Y."/>
            <person name="Tangrot J."/>
            <person name="Rosling A."/>
        </authorList>
    </citation>
    <scope>NUCLEOTIDE SEQUENCE</scope>
    <source>
        <strain evidence="1">MA461A</strain>
    </source>
</reference>
<feature type="non-terminal residue" evidence="1">
    <location>
        <position position="64"/>
    </location>
</feature>
<dbReference type="Proteomes" id="UP000789920">
    <property type="component" value="Unassembled WGS sequence"/>
</dbReference>
<dbReference type="EMBL" id="CAJVQC010027916">
    <property type="protein sequence ID" value="CAG8737978.1"/>
    <property type="molecule type" value="Genomic_DNA"/>
</dbReference>
<name>A0ACA9Q534_9GLOM</name>
<proteinExistence type="predicted"/>
<protein>
    <submittedName>
        <fullName evidence="1">21703_t:CDS:1</fullName>
    </submittedName>
</protein>
<sequence length="64" mass="7027">MDSHFESDIAKKQLLQLSIPLPELLPPPEPSTPADRSDQTPAPKDELPPVVQLPPAQPRPLLTK</sequence>
<keyword evidence="2" id="KW-1185">Reference proteome</keyword>